<dbReference type="SUPFAM" id="SSF109604">
    <property type="entry name" value="HD-domain/PDEase-like"/>
    <property type="match status" value="1"/>
</dbReference>
<evidence type="ECO:0000313" key="1">
    <source>
        <dbReference type="EMBL" id="QHS96003.1"/>
    </source>
</evidence>
<reference evidence="1" key="1">
    <citation type="journal article" date="2020" name="Nature">
        <title>Giant virus diversity and host interactions through global metagenomics.</title>
        <authorList>
            <person name="Schulz F."/>
            <person name="Roux S."/>
            <person name="Paez-Espino D."/>
            <person name="Jungbluth S."/>
            <person name="Walsh D.A."/>
            <person name="Denef V.J."/>
            <person name="McMahon K.D."/>
            <person name="Konstantinidis K.T."/>
            <person name="Eloe-Fadrosh E.A."/>
            <person name="Kyrpides N.C."/>
            <person name="Woyke T."/>
        </authorList>
    </citation>
    <scope>NUCLEOTIDE SEQUENCE</scope>
    <source>
        <strain evidence="1">GVMAG-M-3300019093-7</strain>
    </source>
</reference>
<protein>
    <recommendedName>
        <fullName evidence="2">HD domain-containing protein</fullName>
    </recommendedName>
</protein>
<dbReference type="Gene3D" id="1.10.3210.10">
    <property type="entry name" value="Hypothetical protein af1432"/>
    <property type="match status" value="1"/>
</dbReference>
<dbReference type="PANTHER" id="PTHR33594">
    <property type="entry name" value="SUPERFAMILY HYDROLASE, PUTATIVE (AFU_ORTHOLOGUE AFUA_1G03035)-RELATED"/>
    <property type="match status" value="1"/>
</dbReference>
<accession>A0A6C0BXL6</accession>
<sequence length="210" mass="24593">MLLLTKLLHFVMLISYKYNIDGSHSLGHSLDVLNYANNIYESELPLNPQLKLDERVIYVSAIVHDMCDKKYVDQEEGLYNIQQFLKEKMTYREIQTVKNIISTMSYSHVKGNGFPDLGDKQLAYNIVREADLLTAYDFNRCMVYKLYRQPSATIDDVFEDAHDLFNVRILKYRDNGLFTTDYAKKKAFNLHGQSLVQINNWKKILKKPHI</sequence>
<name>A0A6C0BXL6_9ZZZZ</name>
<organism evidence="1">
    <name type="scientific">viral metagenome</name>
    <dbReference type="NCBI Taxonomy" id="1070528"/>
    <lineage>
        <taxon>unclassified sequences</taxon>
        <taxon>metagenomes</taxon>
        <taxon>organismal metagenomes</taxon>
    </lineage>
</organism>
<proteinExistence type="predicted"/>
<dbReference type="EMBL" id="MN739261">
    <property type="protein sequence ID" value="QHS96003.1"/>
    <property type="molecule type" value="Genomic_DNA"/>
</dbReference>
<evidence type="ECO:0008006" key="2">
    <source>
        <dbReference type="Google" id="ProtNLM"/>
    </source>
</evidence>
<dbReference type="AlphaFoldDB" id="A0A6C0BXL6"/>
<dbReference type="PANTHER" id="PTHR33594:SF1">
    <property type="entry name" value="HD_PDEASE DOMAIN-CONTAINING PROTEIN"/>
    <property type="match status" value="1"/>
</dbReference>